<protein>
    <submittedName>
        <fullName evidence="1">Uncharacterized protein</fullName>
    </submittedName>
</protein>
<comment type="caution">
    <text evidence="1">The sequence shown here is derived from an EMBL/GenBank/DDBJ whole genome shotgun (WGS) entry which is preliminary data.</text>
</comment>
<dbReference type="EMBL" id="JAACJM010000310">
    <property type="protein sequence ID" value="KAF5332349.1"/>
    <property type="molecule type" value="Genomic_DNA"/>
</dbReference>
<accession>A0A8H5C008</accession>
<evidence type="ECO:0000313" key="2">
    <source>
        <dbReference type="Proteomes" id="UP000559256"/>
    </source>
</evidence>
<name>A0A8H5C008_9AGAR</name>
<keyword evidence="2" id="KW-1185">Reference proteome</keyword>
<dbReference type="AlphaFoldDB" id="A0A8H5C008"/>
<organism evidence="1 2">
    <name type="scientific">Tetrapyrgos nigripes</name>
    <dbReference type="NCBI Taxonomy" id="182062"/>
    <lineage>
        <taxon>Eukaryota</taxon>
        <taxon>Fungi</taxon>
        <taxon>Dikarya</taxon>
        <taxon>Basidiomycota</taxon>
        <taxon>Agaricomycotina</taxon>
        <taxon>Agaricomycetes</taxon>
        <taxon>Agaricomycetidae</taxon>
        <taxon>Agaricales</taxon>
        <taxon>Marasmiineae</taxon>
        <taxon>Marasmiaceae</taxon>
        <taxon>Tetrapyrgos</taxon>
    </lineage>
</organism>
<sequence>MAPRKRRATANATSAFMRNATTTWATTTASNTSTNLSSGFTPLDTLDTYFDSQITDLFQRQLNTAWMSYARERQTHYKDACGQPQYQDIRKSKTEGYFGQGFPAFDEGLFDSGICWRRILIGSLRGLRLRSQHEYLNCPTCAWHSAKVVQTREKVSFFWFHVGVVPEKQDNVGREAPYLPLDDLVRLGSTSTRSAMMSLVDHSPALVSNETLPSEGLGVGLEPLSGQAELGIGPELSLDGEQWQEAKKVK</sequence>
<dbReference type="Proteomes" id="UP000559256">
    <property type="component" value="Unassembled WGS sequence"/>
</dbReference>
<gene>
    <name evidence="1" type="ORF">D9758_016932</name>
</gene>
<proteinExistence type="predicted"/>
<reference evidence="1 2" key="1">
    <citation type="journal article" date="2020" name="ISME J.">
        <title>Uncovering the hidden diversity of litter-decomposition mechanisms in mushroom-forming fungi.</title>
        <authorList>
            <person name="Floudas D."/>
            <person name="Bentzer J."/>
            <person name="Ahren D."/>
            <person name="Johansson T."/>
            <person name="Persson P."/>
            <person name="Tunlid A."/>
        </authorList>
    </citation>
    <scope>NUCLEOTIDE SEQUENCE [LARGE SCALE GENOMIC DNA]</scope>
    <source>
        <strain evidence="1 2">CBS 291.85</strain>
    </source>
</reference>
<evidence type="ECO:0000313" key="1">
    <source>
        <dbReference type="EMBL" id="KAF5332349.1"/>
    </source>
</evidence>